<dbReference type="EMBL" id="SLXH01000026">
    <property type="protein sequence ID" value="TCP15069.1"/>
    <property type="molecule type" value="Genomic_DNA"/>
</dbReference>
<name>A0A4R2N411_9BURK</name>
<proteinExistence type="predicted"/>
<comment type="caution">
    <text evidence="1">The sequence shown here is derived from an EMBL/GenBank/DDBJ whole genome shotgun (WGS) entry which is preliminary data.</text>
</comment>
<gene>
    <name evidence="1" type="ORF">EV674_12667</name>
</gene>
<sequence length="195" mass="21061">MGPLSPGFCGDATQPSPRWTGLLLAPLAVHPGDRLKNEPVDFGGATLVAAPGRPWRESPLRPLGANRDCPLWVARSGGHPVWANTEQAAQHLVKLSIQRAAQPRFFRTVRARERSARSCQWFPSLLSKVMVQAGIAAHCAFTVLLANAGTTAELSALDGPEQPSQHRHLKDGVVLDHLASRSPKKWSGPTAHSLR</sequence>
<evidence type="ECO:0000313" key="2">
    <source>
        <dbReference type="Proteomes" id="UP000295182"/>
    </source>
</evidence>
<keyword evidence="2" id="KW-1185">Reference proteome</keyword>
<dbReference type="Proteomes" id="UP000295182">
    <property type="component" value="Unassembled WGS sequence"/>
</dbReference>
<evidence type="ECO:0000313" key="1">
    <source>
        <dbReference type="EMBL" id="TCP15069.1"/>
    </source>
</evidence>
<organism evidence="1 2">
    <name type="scientific">Simplicispira metamorpha</name>
    <dbReference type="NCBI Taxonomy" id="80881"/>
    <lineage>
        <taxon>Bacteria</taxon>
        <taxon>Pseudomonadati</taxon>
        <taxon>Pseudomonadota</taxon>
        <taxon>Betaproteobacteria</taxon>
        <taxon>Burkholderiales</taxon>
        <taxon>Comamonadaceae</taxon>
        <taxon>Simplicispira</taxon>
    </lineage>
</organism>
<reference evidence="1 2" key="1">
    <citation type="submission" date="2019-03" db="EMBL/GenBank/DDBJ databases">
        <title>Genomic Encyclopedia of Type Strains, Phase IV (KMG-IV): sequencing the most valuable type-strain genomes for metagenomic binning, comparative biology and taxonomic classification.</title>
        <authorList>
            <person name="Goeker M."/>
        </authorList>
    </citation>
    <scope>NUCLEOTIDE SEQUENCE [LARGE SCALE GENOMIC DNA]</scope>
    <source>
        <strain evidence="1 2">DSM 1837</strain>
    </source>
</reference>
<accession>A0A4R2N411</accession>
<protein>
    <submittedName>
        <fullName evidence="1">Uncharacterized protein</fullName>
    </submittedName>
</protein>
<dbReference type="AlphaFoldDB" id="A0A4R2N411"/>